<sequence>MKYERTTMAIPNAGESANMKVINFNKLTAKRKMKCF</sequence>
<name>A0A3D9RIQ4_9FLAO</name>
<dbReference type="AlphaFoldDB" id="A0A3D9RIQ4"/>
<proteinExistence type="predicted"/>
<evidence type="ECO:0000313" key="1">
    <source>
        <dbReference type="EMBL" id="REE79729.1"/>
    </source>
</evidence>
<dbReference type="EMBL" id="QTTQ01000012">
    <property type="protein sequence ID" value="REE79729.1"/>
    <property type="molecule type" value="Genomic_DNA"/>
</dbReference>
<dbReference type="Proteomes" id="UP000256429">
    <property type="component" value="Unassembled WGS sequence"/>
</dbReference>
<accession>A0A3D9RIQ4</accession>
<protein>
    <submittedName>
        <fullName evidence="1">Uncharacterized protein</fullName>
    </submittedName>
</protein>
<comment type="caution">
    <text evidence="1">The sequence shown here is derived from an EMBL/GenBank/DDBJ whole genome shotgun (WGS) entry which is preliminary data.</text>
</comment>
<reference evidence="1 2" key="1">
    <citation type="submission" date="2018-08" db="EMBL/GenBank/DDBJ databases">
        <title>Genomic Encyclopedia of Type Strains, Phase III (KMG-III): the genomes of soil and plant-associated and newly described type strains.</title>
        <authorList>
            <person name="Whitman W."/>
        </authorList>
    </citation>
    <scope>NUCLEOTIDE SEQUENCE [LARGE SCALE GENOMIC DNA]</scope>
    <source>
        <strain evidence="1 2">325-5</strain>
    </source>
</reference>
<gene>
    <name evidence="1" type="ORF">BX611_2625</name>
</gene>
<organism evidence="1 2">
    <name type="scientific">Lutibacter oceani</name>
    <dbReference type="NCBI Taxonomy" id="1853311"/>
    <lineage>
        <taxon>Bacteria</taxon>
        <taxon>Pseudomonadati</taxon>
        <taxon>Bacteroidota</taxon>
        <taxon>Flavobacteriia</taxon>
        <taxon>Flavobacteriales</taxon>
        <taxon>Flavobacteriaceae</taxon>
        <taxon>Lutibacter</taxon>
    </lineage>
</organism>
<evidence type="ECO:0000313" key="2">
    <source>
        <dbReference type="Proteomes" id="UP000256429"/>
    </source>
</evidence>
<keyword evidence="2" id="KW-1185">Reference proteome</keyword>